<evidence type="ECO:0000313" key="3">
    <source>
        <dbReference type="Proteomes" id="UP000594262"/>
    </source>
</evidence>
<feature type="compositionally biased region" description="Polar residues" evidence="1">
    <location>
        <begin position="126"/>
        <end position="147"/>
    </location>
</feature>
<proteinExistence type="predicted"/>
<feature type="compositionally biased region" description="Polar residues" evidence="1">
    <location>
        <begin position="191"/>
        <end position="208"/>
    </location>
</feature>
<feature type="compositionally biased region" description="Basic residues" evidence="1">
    <location>
        <begin position="401"/>
        <end position="411"/>
    </location>
</feature>
<feature type="compositionally biased region" description="Basic and acidic residues" evidence="1">
    <location>
        <begin position="225"/>
        <end position="250"/>
    </location>
</feature>
<feature type="compositionally biased region" description="Low complexity" evidence="1">
    <location>
        <begin position="320"/>
        <end position="329"/>
    </location>
</feature>
<feature type="region of interest" description="Disordered" evidence="1">
    <location>
        <begin position="299"/>
        <end position="335"/>
    </location>
</feature>
<dbReference type="EnsemblMetazoa" id="CLYHEMT021038.1">
    <property type="protein sequence ID" value="CLYHEMP021038.1"/>
    <property type="gene ID" value="CLYHEMG021038"/>
</dbReference>
<feature type="region of interest" description="Disordered" evidence="1">
    <location>
        <begin position="71"/>
        <end position="267"/>
    </location>
</feature>
<protein>
    <submittedName>
        <fullName evidence="2">Uncharacterized protein</fullName>
    </submittedName>
</protein>
<dbReference type="AlphaFoldDB" id="A0A7M5XE43"/>
<evidence type="ECO:0000256" key="1">
    <source>
        <dbReference type="SAM" id="MobiDB-lite"/>
    </source>
</evidence>
<dbReference type="Proteomes" id="UP000594262">
    <property type="component" value="Unplaced"/>
</dbReference>
<reference evidence="2" key="1">
    <citation type="submission" date="2021-01" db="UniProtKB">
        <authorList>
            <consortium name="EnsemblMetazoa"/>
        </authorList>
    </citation>
    <scope>IDENTIFICATION</scope>
</reference>
<sequence>GRRAKMVSLPRPKIFRKRSKNKETPSPIERFRANITTFFTSIFFFKQADRPTARTSPKPTTRQRFLNKVRKSQNKISPCEIPQTNDGEMPGVQKPTDVAVCTGHGISPPQQSADTKSGGANKHPDGSQTISTSPPSLNQTVITNGLKSNEDGILHPKPNPALSTSPNDTTTNPPSLTDIDSNEGCSDFEIRNTSTNNLLIASDSNSQENTEKKSGENVLTSSGGDNDHKDFGELNDVQHDSKSNGEESLRSSKNQKPLSPSPLISENYSTKTYSLQHTSEGSQMPVMKTCIPLVKKAKIPNPKNVPLNDSMEKENPDPASPSSPISDSPVCNGETKSYQLRHNSEGSQLPTLKSCIPLVKKSENKPINTTVEINESDPKTSLPRTVDGSQLPISKTSVPLKPRKPKRKKKPANLAASGEVTIKGTQGAAPKAVIDSRFVAAIGRNLGKNNRDSSFEANNIVVDSAVDLPDVSSTTQTEQEDDRQTSNFGDLFEVLNLATGILPGSNDSNLDKIKASTIFNDSGIKIDREKTKDTAGLITSPRKLPPLKAIPNPTYPAIQSDFPEFSEASKLNVEPTTNKPMDSDMIAIASRNMAANAIDNAINDLFNQQDF</sequence>
<feature type="compositionally biased region" description="Polar residues" evidence="1">
    <location>
        <begin position="387"/>
        <end position="397"/>
    </location>
</feature>
<evidence type="ECO:0000313" key="2">
    <source>
        <dbReference type="EnsemblMetazoa" id="CLYHEMP021038.1"/>
    </source>
</evidence>
<feature type="region of interest" description="Disordered" evidence="1">
    <location>
        <begin position="1"/>
        <end position="27"/>
    </location>
</feature>
<accession>A0A7M5XE43</accession>
<organism evidence="2 3">
    <name type="scientific">Clytia hemisphaerica</name>
    <dbReference type="NCBI Taxonomy" id="252671"/>
    <lineage>
        <taxon>Eukaryota</taxon>
        <taxon>Metazoa</taxon>
        <taxon>Cnidaria</taxon>
        <taxon>Hydrozoa</taxon>
        <taxon>Hydroidolina</taxon>
        <taxon>Leptothecata</taxon>
        <taxon>Obeliida</taxon>
        <taxon>Clytiidae</taxon>
        <taxon>Clytia</taxon>
    </lineage>
</organism>
<keyword evidence="3" id="KW-1185">Reference proteome</keyword>
<name>A0A7M5XE43_9CNID</name>
<feature type="region of interest" description="Disordered" evidence="1">
    <location>
        <begin position="371"/>
        <end position="418"/>
    </location>
</feature>
<feature type="compositionally biased region" description="Polar residues" evidence="1">
    <location>
        <begin position="251"/>
        <end position="267"/>
    </location>
</feature>
<feature type="compositionally biased region" description="Low complexity" evidence="1">
    <location>
        <begin position="162"/>
        <end position="178"/>
    </location>
</feature>